<dbReference type="GO" id="GO:0015293">
    <property type="term" value="F:symporter activity"/>
    <property type="evidence" value="ECO:0007669"/>
    <property type="project" value="InterPro"/>
</dbReference>
<feature type="transmembrane region" description="Helical" evidence="1">
    <location>
        <begin position="122"/>
        <end position="141"/>
    </location>
</feature>
<keyword evidence="1" id="KW-0472">Membrane</keyword>
<proteinExistence type="predicted"/>
<keyword evidence="1" id="KW-0812">Transmembrane</keyword>
<dbReference type="AlphaFoldDB" id="A0A6J4KXI7"/>
<reference evidence="2" key="1">
    <citation type="submission" date="2020-02" db="EMBL/GenBank/DDBJ databases">
        <authorList>
            <person name="Meier V. D."/>
        </authorList>
    </citation>
    <scope>NUCLEOTIDE SEQUENCE</scope>
    <source>
        <strain evidence="2">AVDCRST_MAG61</strain>
    </source>
</reference>
<sequence length="499" mass="54033">MSKLEVVDSPNLRSLEKLPFKTVAGYGAGDFGFNLAFSLSTAFLLYYYTDVAGLSAAAVGTMFLVVRLWDAFADLIAGRLVDRTMTRWGKFRPFLMFGAIPLLFMSYLTFHVPTSFDAGMKLIYAYATYAILGLIYSLVNIPYGSLASAVTQSVHERAKLVAARAFGAGIGGVILTFVVGNYISDLRGQKALIQSPEDLVAYQAAVQGVFTKVTVAFIVIGTAAFFFTAWACRERVLRTQPTISLQETLATVRSNKPLAYLCSSSFFYLIGVFAVGGSTAFYAQYVLGNIGLVGLITLVNTGITLLITPFIPKIIDWFGKKRVFQYCGLFTIVGGVGLFFAPANMLWLVLLTLAIKGIGASLINTVMFGLEADTVEYGEWKTGRRSEGATYAIFSFTRKVTQALGGAVGAWALAIGGYVAASATMPSPVQPETAIIAIKATIGLLPAACALIAMLIFMKYPLTDLRFKQIRDETEARKLAAIEAHHESPEDFVTPNHKS</sequence>
<feature type="transmembrane region" description="Helical" evidence="1">
    <location>
        <begin position="258"/>
        <end position="283"/>
    </location>
</feature>
<name>A0A6J4KXI7_9ACTN</name>
<protein>
    <recommendedName>
        <fullName evidence="3">MFS transporter</fullName>
    </recommendedName>
</protein>
<feature type="transmembrane region" description="Helical" evidence="1">
    <location>
        <begin position="347"/>
        <end position="370"/>
    </location>
</feature>
<evidence type="ECO:0008006" key="3">
    <source>
        <dbReference type="Google" id="ProtNLM"/>
    </source>
</evidence>
<dbReference type="GO" id="GO:0006814">
    <property type="term" value="P:sodium ion transport"/>
    <property type="evidence" value="ECO:0007669"/>
    <property type="project" value="InterPro"/>
</dbReference>
<dbReference type="EMBL" id="CADCTT010000270">
    <property type="protein sequence ID" value="CAA9316782.1"/>
    <property type="molecule type" value="Genomic_DNA"/>
</dbReference>
<organism evidence="2">
    <name type="scientific">uncultured Friedmanniella sp</name>
    <dbReference type="NCBI Taxonomy" id="335381"/>
    <lineage>
        <taxon>Bacteria</taxon>
        <taxon>Bacillati</taxon>
        <taxon>Actinomycetota</taxon>
        <taxon>Actinomycetes</taxon>
        <taxon>Propionibacteriales</taxon>
        <taxon>Nocardioidaceae</taxon>
        <taxon>Friedmanniella</taxon>
        <taxon>environmental samples</taxon>
    </lineage>
</organism>
<dbReference type="InterPro" id="IPR039672">
    <property type="entry name" value="MFS_2"/>
</dbReference>
<dbReference type="Pfam" id="PF13347">
    <property type="entry name" value="MFS_2"/>
    <property type="match status" value="1"/>
</dbReference>
<feature type="transmembrane region" description="Helical" evidence="1">
    <location>
        <begin position="289"/>
        <end position="311"/>
    </location>
</feature>
<dbReference type="GO" id="GO:0008643">
    <property type="term" value="P:carbohydrate transport"/>
    <property type="evidence" value="ECO:0007669"/>
    <property type="project" value="InterPro"/>
</dbReference>
<feature type="transmembrane region" description="Helical" evidence="1">
    <location>
        <begin position="403"/>
        <end position="421"/>
    </location>
</feature>
<gene>
    <name evidence="2" type="ORF">AVDCRST_MAG61-2081</name>
</gene>
<dbReference type="InterPro" id="IPR001927">
    <property type="entry name" value="Na/Gal_symport"/>
</dbReference>
<keyword evidence="1" id="KW-1133">Transmembrane helix</keyword>
<dbReference type="PANTHER" id="PTHR11328">
    <property type="entry name" value="MAJOR FACILITATOR SUPERFAMILY DOMAIN-CONTAINING PROTEIN"/>
    <property type="match status" value="1"/>
</dbReference>
<dbReference type="NCBIfam" id="TIGR00792">
    <property type="entry name" value="gph"/>
    <property type="match status" value="1"/>
</dbReference>
<feature type="transmembrane region" description="Helical" evidence="1">
    <location>
        <begin position="54"/>
        <end position="72"/>
    </location>
</feature>
<feature type="transmembrane region" description="Helical" evidence="1">
    <location>
        <begin position="161"/>
        <end position="184"/>
    </location>
</feature>
<dbReference type="Gene3D" id="1.20.1250.20">
    <property type="entry name" value="MFS general substrate transporter like domains"/>
    <property type="match status" value="2"/>
</dbReference>
<evidence type="ECO:0000256" key="1">
    <source>
        <dbReference type="SAM" id="Phobius"/>
    </source>
</evidence>
<accession>A0A6J4KXI7</accession>
<dbReference type="InterPro" id="IPR036259">
    <property type="entry name" value="MFS_trans_sf"/>
</dbReference>
<feature type="transmembrane region" description="Helical" evidence="1">
    <location>
        <begin position="433"/>
        <end position="458"/>
    </location>
</feature>
<feature type="transmembrane region" description="Helical" evidence="1">
    <location>
        <begin position="323"/>
        <end position="341"/>
    </location>
</feature>
<evidence type="ECO:0000313" key="2">
    <source>
        <dbReference type="EMBL" id="CAA9316782.1"/>
    </source>
</evidence>
<dbReference type="PANTHER" id="PTHR11328:SF24">
    <property type="entry name" value="MAJOR FACILITATOR SUPERFAMILY (MFS) PROFILE DOMAIN-CONTAINING PROTEIN"/>
    <property type="match status" value="1"/>
</dbReference>
<dbReference type="GO" id="GO:0005886">
    <property type="term" value="C:plasma membrane"/>
    <property type="evidence" value="ECO:0007669"/>
    <property type="project" value="TreeGrafter"/>
</dbReference>
<dbReference type="CDD" id="cd17332">
    <property type="entry name" value="MFS_MelB_like"/>
    <property type="match status" value="1"/>
</dbReference>
<dbReference type="SUPFAM" id="SSF103473">
    <property type="entry name" value="MFS general substrate transporter"/>
    <property type="match status" value="1"/>
</dbReference>
<feature type="transmembrane region" description="Helical" evidence="1">
    <location>
        <begin position="93"/>
        <end position="110"/>
    </location>
</feature>
<feature type="transmembrane region" description="Helical" evidence="1">
    <location>
        <begin position="204"/>
        <end position="230"/>
    </location>
</feature>